<comment type="caution">
    <text evidence="1">The sequence shown here is derived from an EMBL/GenBank/DDBJ whole genome shotgun (WGS) entry which is preliminary data.</text>
</comment>
<gene>
    <name evidence="1" type="ORF">PSON_ATCC_30995.1.T0410345</name>
</gene>
<name>A0A8S1MWC5_9CILI</name>
<dbReference type="OrthoDB" id="312100at2759"/>
<keyword evidence="2" id="KW-1185">Reference proteome</keyword>
<reference evidence="1" key="1">
    <citation type="submission" date="2021-01" db="EMBL/GenBank/DDBJ databases">
        <authorList>
            <consortium name="Genoscope - CEA"/>
            <person name="William W."/>
        </authorList>
    </citation>
    <scope>NUCLEOTIDE SEQUENCE</scope>
</reference>
<dbReference type="Proteomes" id="UP000692954">
    <property type="component" value="Unassembled WGS sequence"/>
</dbReference>
<sequence>MGNDNCCFSRGKQKKETQIIETQNCVLIIGQPGSGKSKLHQKLLKMNQNKFCFVDCLAIDLEESIDKREAFINYFQNEYSQITKRKQKQIISLIVTVKFERTDIMKRNLLSVIKYFQLFIDLIIIAVTHFDLSDNQQQDEDHLRNSLKFLLKNDQSRIVFSGNSDIYDNQINQTLSTIIQKIEDGNKNKLAFTLQNTIFEKLDETTQLNQLEDFSQYPKQQLQSKKF</sequence>
<evidence type="ECO:0000313" key="2">
    <source>
        <dbReference type="Proteomes" id="UP000692954"/>
    </source>
</evidence>
<evidence type="ECO:0000313" key="1">
    <source>
        <dbReference type="EMBL" id="CAD8081323.1"/>
    </source>
</evidence>
<protein>
    <submittedName>
        <fullName evidence="1">Uncharacterized protein</fullName>
    </submittedName>
</protein>
<organism evidence="1 2">
    <name type="scientific">Paramecium sonneborni</name>
    <dbReference type="NCBI Taxonomy" id="65129"/>
    <lineage>
        <taxon>Eukaryota</taxon>
        <taxon>Sar</taxon>
        <taxon>Alveolata</taxon>
        <taxon>Ciliophora</taxon>
        <taxon>Intramacronucleata</taxon>
        <taxon>Oligohymenophorea</taxon>
        <taxon>Peniculida</taxon>
        <taxon>Parameciidae</taxon>
        <taxon>Paramecium</taxon>
    </lineage>
</organism>
<dbReference type="AlphaFoldDB" id="A0A8S1MWC5"/>
<dbReference type="EMBL" id="CAJJDN010000041">
    <property type="protein sequence ID" value="CAD8081323.1"/>
    <property type="molecule type" value="Genomic_DNA"/>
</dbReference>
<accession>A0A8S1MWC5</accession>
<proteinExistence type="predicted"/>